<name>A0A1W2AQQ6_9BACT</name>
<evidence type="ECO:0000256" key="14">
    <source>
        <dbReference type="SAM" id="Phobius"/>
    </source>
</evidence>
<dbReference type="InterPro" id="IPR036942">
    <property type="entry name" value="Beta-barrel_TonB_sf"/>
</dbReference>
<evidence type="ECO:0000256" key="2">
    <source>
        <dbReference type="ARBA" id="ARBA00022448"/>
    </source>
</evidence>
<dbReference type="InterPro" id="IPR037066">
    <property type="entry name" value="Plug_dom_sf"/>
</dbReference>
<dbReference type="Proteomes" id="UP000192418">
    <property type="component" value="Unassembled WGS sequence"/>
</dbReference>
<keyword evidence="9 13" id="KW-0798">TonB box</keyword>
<keyword evidence="4" id="KW-0410">Iron transport</keyword>
<evidence type="ECO:0000256" key="13">
    <source>
        <dbReference type="RuleBase" id="RU003357"/>
    </source>
</evidence>
<dbReference type="CDD" id="cd01347">
    <property type="entry name" value="ligand_gated_channel"/>
    <property type="match status" value="1"/>
</dbReference>
<evidence type="ECO:0000256" key="7">
    <source>
        <dbReference type="ARBA" id="ARBA00023004"/>
    </source>
</evidence>
<evidence type="ECO:0000313" key="17">
    <source>
        <dbReference type="EMBL" id="SMC62924.1"/>
    </source>
</evidence>
<dbReference type="SUPFAM" id="SSF56935">
    <property type="entry name" value="Porins"/>
    <property type="match status" value="1"/>
</dbReference>
<evidence type="ECO:0000256" key="1">
    <source>
        <dbReference type="ARBA" id="ARBA00004571"/>
    </source>
</evidence>
<dbReference type="PROSITE" id="PS52016">
    <property type="entry name" value="TONB_DEPENDENT_REC_3"/>
    <property type="match status" value="1"/>
</dbReference>
<keyword evidence="8" id="KW-0406">Ion transport</keyword>
<dbReference type="InterPro" id="IPR039426">
    <property type="entry name" value="TonB-dep_rcpt-like"/>
</dbReference>
<accession>A0A1W2AQQ6</accession>
<evidence type="ECO:0000256" key="9">
    <source>
        <dbReference type="ARBA" id="ARBA00023077"/>
    </source>
</evidence>
<dbReference type="Gene3D" id="2.170.130.10">
    <property type="entry name" value="TonB-dependent receptor, plug domain"/>
    <property type="match status" value="1"/>
</dbReference>
<evidence type="ECO:0000256" key="6">
    <source>
        <dbReference type="ARBA" id="ARBA00022729"/>
    </source>
</evidence>
<evidence type="ECO:0000256" key="12">
    <source>
        <dbReference type="PROSITE-ProRule" id="PRU01360"/>
    </source>
</evidence>
<protein>
    <submittedName>
        <fullName evidence="17">Iron complex outermembrane recepter protein</fullName>
    </submittedName>
</protein>
<keyword evidence="7" id="KW-0408">Iron</keyword>
<dbReference type="InterPro" id="IPR012910">
    <property type="entry name" value="Plug_dom"/>
</dbReference>
<dbReference type="AlphaFoldDB" id="A0A1W2AQQ6"/>
<keyword evidence="10 12" id="KW-0472">Membrane</keyword>
<dbReference type="GO" id="GO:0009279">
    <property type="term" value="C:cell outer membrane"/>
    <property type="evidence" value="ECO:0007669"/>
    <property type="project" value="UniProtKB-SubCell"/>
</dbReference>
<keyword evidence="14" id="KW-1133">Transmembrane helix</keyword>
<comment type="similarity">
    <text evidence="12 13">Belongs to the TonB-dependent receptor family.</text>
</comment>
<dbReference type="InterPro" id="IPR000531">
    <property type="entry name" value="Beta-barrel_TonB"/>
</dbReference>
<proteinExistence type="inferred from homology"/>
<evidence type="ECO:0000256" key="5">
    <source>
        <dbReference type="ARBA" id="ARBA00022692"/>
    </source>
</evidence>
<evidence type="ECO:0000256" key="10">
    <source>
        <dbReference type="ARBA" id="ARBA00023136"/>
    </source>
</evidence>
<feature type="domain" description="TonB-dependent receptor-like beta-barrel" evidence="15">
    <location>
        <begin position="236"/>
        <end position="650"/>
    </location>
</feature>
<evidence type="ECO:0000313" key="18">
    <source>
        <dbReference type="Proteomes" id="UP000192418"/>
    </source>
</evidence>
<evidence type="ECO:0000256" key="3">
    <source>
        <dbReference type="ARBA" id="ARBA00022452"/>
    </source>
</evidence>
<dbReference type="STRING" id="1121400.SAMN02746065_10619"/>
<dbReference type="EMBL" id="FWXY01000006">
    <property type="protein sequence ID" value="SMC62924.1"/>
    <property type="molecule type" value="Genomic_DNA"/>
</dbReference>
<feature type="transmembrane region" description="Helical" evidence="14">
    <location>
        <begin position="21"/>
        <end position="43"/>
    </location>
</feature>
<dbReference type="Pfam" id="PF07715">
    <property type="entry name" value="Plug"/>
    <property type="match status" value="1"/>
</dbReference>
<evidence type="ECO:0000256" key="4">
    <source>
        <dbReference type="ARBA" id="ARBA00022496"/>
    </source>
</evidence>
<gene>
    <name evidence="17" type="ORF">SAMN02746065_10619</name>
</gene>
<sequence>MKGRIIFPINLTGKKTSHTHHISIFHFTYIITIAWIIFCPLAWGLDEQDEKKCTNIGDTIVTATKMTTKLNKIPTNITVIPRKEIEKYPGHYNAISLLRDLNIPGLYFTGTDRGAASGDVSMSSRGGEVSNWSMKVMINGIEFNPGIGYIRSGRLAVHDIERIEITKTPSAIYGDQAIGGVINIITRTAKKSLEAKAGIAFGSMGGGNAYGVINGSSDKWEYYLDASVAREDSYQDEGYLNSDNIYSMVRYGLNDGGDITFHGSYKDSSGIYTQALTREQFEKDSSQNPNTGADYYNETEGRLGALVYRQRLGQHEFMGKMEFQSTNYQLYKGLYFEQEGWQAHPEMNMTFNHDIAGMANKLVVGGEYRYHDMTAKRYKASSFYDLQAIDQHFSREDISYAGYLQNELLITDALTMTVGLRYDYFDLEQSARIANSDSWDQKKGAFSPKIGLTYQLCDDVNLFAGLNSGIKSPVRLPMWFTNGELDPENLYAYEVGIRGNVSSWLDYNMAFFWQNVTDKFVRSGVDWTAEYENAGETTSKGLELGVHARLPHNFYGSTSFTYQKSEFDKFISRGVDYSGNKLTGVPDIMFAFKLGYRHRTFGDISLNPVYTGKRYFNYANTNEEEDFWVLNARYAKKIGGVELYITARNIFDKNAVGSGSGNPGNESLYPLPGFNTTLGLNVNF</sequence>
<organism evidence="17 18">
    <name type="scientific">Desulfocicer vacuolatum DSM 3385</name>
    <dbReference type="NCBI Taxonomy" id="1121400"/>
    <lineage>
        <taxon>Bacteria</taxon>
        <taxon>Pseudomonadati</taxon>
        <taxon>Thermodesulfobacteriota</taxon>
        <taxon>Desulfobacteria</taxon>
        <taxon>Desulfobacterales</taxon>
        <taxon>Desulfobacteraceae</taxon>
        <taxon>Desulfocicer</taxon>
    </lineage>
</organism>
<keyword evidence="3 12" id="KW-1134">Transmembrane beta strand</keyword>
<dbReference type="PANTHER" id="PTHR32552">
    <property type="entry name" value="FERRICHROME IRON RECEPTOR-RELATED"/>
    <property type="match status" value="1"/>
</dbReference>
<evidence type="ECO:0000259" key="15">
    <source>
        <dbReference type="Pfam" id="PF00593"/>
    </source>
</evidence>
<evidence type="ECO:0000259" key="16">
    <source>
        <dbReference type="Pfam" id="PF07715"/>
    </source>
</evidence>
<dbReference type="Gene3D" id="2.40.170.20">
    <property type="entry name" value="TonB-dependent receptor, beta-barrel domain"/>
    <property type="match status" value="1"/>
</dbReference>
<keyword evidence="5 12" id="KW-0812">Transmembrane</keyword>
<dbReference type="PANTHER" id="PTHR32552:SF68">
    <property type="entry name" value="FERRICHROME OUTER MEMBRANE TRANSPORTER_PHAGE RECEPTOR"/>
    <property type="match status" value="1"/>
</dbReference>
<keyword evidence="11 12" id="KW-0998">Cell outer membrane</keyword>
<feature type="domain" description="TonB-dependent receptor plug" evidence="16">
    <location>
        <begin position="70"/>
        <end position="181"/>
    </location>
</feature>
<reference evidence="17 18" key="1">
    <citation type="submission" date="2017-04" db="EMBL/GenBank/DDBJ databases">
        <authorList>
            <person name="Afonso C.L."/>
            <person name="Miller P.J."/>
            <person name="Scott M.A."/>
            <person name="Spackman E."/>
            <person name="Goraichik I."/>
            <person name="Dimitrov K.M."/>
            <person name="Suarez D.L."/>
            <person name="Swayne D.E."/>
        </authorList>
    </citation>
    <scope>NUCLEOTIDE SEQUENCE [LARGE SCALE GENOMIC DNA]</scope>
    <source>
        <strain evidence="17 18">DSM 3385</strain>
    </source>
</reference>
<evidence type="ECO:0000256" key="8">
    <source>
        <dbReference type="ARBA" id="ARBA00023065"/>
    </source>
</evidence>
<dbReference type="GO" id="GO:0015344">
    <property type="term" value="F:siderophore uptake transmembrane transporter activity"/>
    <property type="evidence" value="ECO:0007669"/>
    <property type="project" value="TreeGrafter"/>
</dbReference>
<keyword evidence="18" id="KW-1185">Reference proteome</keyword>
<comment type="subcellular location">
    <subcellularLocation>
        <location evidence="1 12">Cell outer membrane</location>
        <topology evidence="1 12">Multi-pass membrane protein</topology>
    </subcellularLocation>
</comment>
<evidence type="ECO:0000256" key="11">
    <source>
        <dbReference type="ARBA" id="ARBA00023237"/>
    </source>
</evidence>
<dbReference type="Pfam" id="PF00593">
    <property type="entry name" value="TonB_dep_Rec_b-barrel"/>
    <property type="match status" value="1"/>
</dbReference>
<keyword evidence="2 12" id="KW-0813">Transport</keyword>
<keyword evidence="6" id="KW-0732">Signal</keyword>